<gene>
    <name evidence="3" type="ORF">CUNI_LOCUS6674</name>
</gene>
<dbReference type="InterPro" id="IPR011990">
    <property type="entry name" value="TPR-like_helical_dom_sf"/>
</dbReference>
<comment type="caution">
    <text evidence="3">The sequence shown here is derived from an EMBL/GenBank/DDBJ whole genome shotgun (WGS) entry which is preliminary data.</text>
</comment>
<sequence>MTSFGWKRKVGEKLRKTTAVTFSSDATDAVDEESNEVDWLTLAPKRKFISLEDSLSKSERLKAEGAVLAESERYWEAIKKWDEAMQLTPLNEKILEMKAQALMAVGEVFPALQAAERVVALTPTWWVGHQTLGRALANIGEVKLALKSFARAVHLNPVNEELWLEDLMWTKSLLERKKLAASAVEEQLPHGRLVVTELTDEGISASGGQEKENSLVVYSKTESSTDAGSHSERNEHLRVVPTNYVQMRDAT</sequence>
<name>A0A8S3Z3A8_9EUPU</name>
<evidence type="ECO:0000256" key="2">
    <source>
        <dbReference type="SAM" id="MobiDB-lite"/>
    </source>
</evidence>
<dbReference type="InterPro" id="IPR019734">
    <property type="entry name" value="TPR_rpt"/>
</dbReference>
<dbReference type="Proteomes" id="UP000678393">
    <property type="component" value="Unassembled WGS sequence"/>
</dbReference>
<proteinExistence type="predicted"/>
<evidence type="ECO:0000313" key="3">
    <source>
        <dbReference type="EMBL" id="CAG5121116.1"/>
    </source>
</evidence>
<dbReference type="SMART" id="SM00028">
    <property type="entry name" value="TPR"/>
    <property type="match status" value="3"/>
</dbReference>
<dbReference type="AlphaFoldDB" id="A0A8S3Z3A8"/>
<organism evidence="3 4">
    <name type="scientific">Candidula unifasciata</name>
    <dbReference type="NCBI Taxonomy" id="100452"/>
    <lineage>
        <taxon>Eukaryota</taxon>
        <taxon>Metazoa</taxon>
        <taxon>Spiralia</taxon>
        <taxon>Lophotrochozoa</taxon>
        <taxon>Mollusca</taxon>
        <taxon>Gastropoda</taxon>
        <taxon>Heterobranchia</taxon>
        <taxon>Euthyneura</taxon>
        <taxon>Panpulmonata</taxon>
        <taxon>Eupulmonata</taxon>
        <taxon>Stylommatophora</taxon>
        <taxon>Helicina</taxon>
        <taxon>Helicoidea</taxon>
        <taxon>Geomitridae</taxon>
        <taxon>Candidula</taxon>
    </lineage>
</organism>
<dbReference type="EMBL" id="CAJHNH020001024">
    <property type="protein sequence ID" value="CAG5121116.1"/>
    <property type="molecule type" value="Genomic_DNA"/>
</dbReference>
<dbReference type="PROSITE" id="PS50005">
    <property type="entry name" value="TPR"/>
    <property type="match status" value="1"/>
</dbReference>
<protein>
    <recommendedName>
        <fullName evidence="5">Tetratricopeptide repeat protein 33</fullName>
    </recommendedName>
</protein>
<evidence type="ECO:0000313" key="4">
    <source>
        <dbReference type="Proteomes" id="UP000678393"/>
    </source>
</evidence>
<reference evidence="3" key="1">
    <citation type="submission" date="2021-04" db="EMBL/GenBank/DDBJ databases">
        <authorList>
            <consortium name="Molecular Ecology Group"/>
        </authorList>
    </citation>
    <scope>NUCLEOTIDE SEQUENCE</scope>
</reference>
<evidence type="ECO:0000256" key="1">
    <source>
        <dbReference type="PROSITE-ProRule" id="PRU00339"/>
    </source>
</evidence>
<accession>A0A8S3Z3A8</accession>
<dbReference type="PANTHER" id="PTHR15544">
    <property type="entry name" value="OSMOSIS RESPONSIVE FACTOR"/>
    <property type="match status" value="1"/>
</dbReference>
<feature type="region of interest" description="Disordered" evidence="2">
    <location>
        <begin position="220"/>
        <end position="251"/>
    </location>
</feature>
<dbReference type="Gene3D" id="1.25.40.10">
    <property type="entry name" value="Tetratricopeptide repeat domain"/>
    <property type="match status" value="1"/>
</dbReference>
<keyword evidence="1" id="KW-0802">TPR repeat</keyword>
<feature type="repeat" description="TPR" evidence="1">
    <location>
        <begin position="126"/>
        <end position="159"/>
    </location>
</feature>
<keyword evidence="4" id="KW-1185">Reference proteome</keyword>
<dbReference type="SUPFAM" id="SSF48452">
    <property type="entry name" value="TPR-like"/>
    <property type="match status" value="1"/>
</dbReference>
<dbReference type="InterPro" id="IPR052658">
    <property type="entry name" value="TPR-containing"/>
</dbReference>
<dbReference type="PANTHER" id="PTHR15544:SF0">
    <property type="entry name" value="TETRATRICOPEPTIDE REPEAT PROTEIN 33"/>
    <property type="match status" value="1"/>
</dbReference>
<feature type="compositionally biased region" description="Basic and acidic residues" evidence="2">
    <location>
        <begin position="229"/>
        <end position="238"/>
    </location>
</feature>
<dbReference type="OrthoDB" id="2423701at2759"/>
<evidence type="ECO:0008006" key="5">
    <source>
        <dbReference type="Google" id="ProtNLM"/>
    </source>
</evidence>